<proteinExistence type="predicted"/>
<evidence type="ECO:0000313" key="2">
    <source>
        <dbReference type="Proteomes" id="UP001549031"/>
    </source>
</evidence>
<dbReference type="RefSeq" id="WP_247245216.1">
    <property type="nucleotide sequence ID" value="NZ_JALJRA010000014.1"/>
</dbReference>
<protein>
    <submittedName>
        <fullName evidence="1">Uncharacterized protein</fullName>
    </submittedName>
</protein>
<reference evidence="1 2" key="1">
    <citation type="submission" date="2024-06" db="EMBL/GenBank/DDBJ databases">
        <title>Genomic Encyclopedia of Type Strains, Phase IV (KMG-IV): sequencing the most valuable type-strain genomes for metagenomic binning, comparative biology and taxonomic classification.</title>
        <authorList>
            <person name="Goeker M."/>
        </authorList>
    </citation>
    <scope>NUCLEOTIDE SEQUENCE [LARGE SCALE GENOMIC DNA]</scope>
    <source>
        <strain evidence="1 2">DSM 105042</strain>
    </source>
</reference>
<sequence length="99" mass="11164">MSDASELVGQLVRAANRADRITDFERRKLFERTVIAVHEMRESIGMPVRTHADEIVDLQVRVAAHGLHAKTTEDLRAALLLAARMIRDLRITINSGFKT</sequence>
<comment type="caution">
    <text evidence="1">The sequence shown here is derived from an EMBL/GenBank/DDBJ whole genome shotgun (WGS) entry which is preliminary data.</text>
</comment>
<dbReference type="EMBL" id="JBEPLJ010000014">
    <property type="protein sequence ID" value="MET3587503.1"/>
    <property type="molecule type" value="Genomic_DNA"/>
</dbReference>
<organism evidence="1 2">
    <name type="scientific">Pseudorhizobium tarimense</name>
    <dbReference type="NCBI Taxonomy" id="1079109"/>
    <lineage>
        <taxon>Bacteria</taxon>
        <taxon>Pseudomonadati</taxon>
        <taxon>Pseudomonadota</taxon>
        <taxon>Alphaproteobacteria</taxon>
        <taxon>Hyphomicrobiales</taxon>
        <taxon>Rhizobiaceae</taxon>
        <taxon>Rhizobium/Agrobacterium group</taxon>
        <taxon>Pseudorhizobium</taxon>
    </lineage>
</organism>
<gene>
    <name evidence="1" type="ORF">ABID21_003628</name>
</gene>
<name>A0ABV2HAG5_9HYPH</name>
<accession>A0ABV2HAG5</accession>
<evidence type="ECO:0000313" key="1">
    <source>
        <dbReference type="EMBL" id="MET3587503.1"/>
    </source>
</evidence>
<keyword evidence="2" id="KW-1185">Reference proteome</keyword>
<dbReference type="Proteomes" id="UP001549031">
    <property type="component" value="Unassembled WGS sequence"/>
</dbReference>